<dbReference type="SUPFAM" id="SSF55874">
    <property type="entry name" value="ATPase domain of HSP90 chaperone/DNA topoisomerase II/histidine kinase"/>
    <property type="match status" value="1"/>
</dbReference>
<keyword evidence="1" id="KW-0808">Transferase</keyword>
<evidence type="ECO:0000259" key="5">
    <source>
        <dbReference type="Pfam" id="PF07730"/>
    </source>
</evidence>
<feature type="domain" description="Signal transduction histidine kinase subgroup 3 dimerisation and phosphoacceptor" evidence="5">
    <location>
        <begin position="41"/>
        <end position="105"/>
    </location>
</feature>
<evidence type="ECO:0000313" key="6">
    <source>
        <dbReference type="EMBL" id="QNE04176.1"/>
    </source>
</evidence>
<dbReference type="GO" id="GO:0046983">
    <property type="term" value="F:protein dimerization activity"/>
    <property type="evidence" value="ECO:0007669"/>
    <property type="project" value="InterPro"/>
</dbReference>
<feature type="domain" description="Histidine kinase/HSP90-like ATPase" evidence="4">
    <location>
        <begin position="147"/>
        <end position="234"/>
    </location>
</feature>
<dbReference type="GO" id="GO:0016020">
    <property type="term" value="C:membrane"/>
    <property type="evidence" value="ECO:0007669"/>
    <property type="project" value="InterPro"/>
</dbReference>
<name>A0A7G6VR11_9SPHN</name>
<reference evidence="6 7" key="1">
    <citation type="submission" date="2020-08" db="EMBL/GenBank/DDBJ databases">
        <authorList>
            <person name="Liu G."/>
            <person name="Sun C."/>
        </authorList>
    </citation>
    <scope>NUCLEOTIDE SEQUENCE [LARGE SCALE GENOMIC DNA]</scope>
    <source>
        <strain evidence="6 7">OT19</strain>
    </source>
</reference>
<dbReference type="RefSeq" id="WP_185883479.1">
    <property type="nucleotide sequence ID" value="NZ_CP060052.1"/>
</dbReference>
<dbReference type="CDD" id="cd16917">
    <property type="entry name" value="HATPase_UhpB-NarQ-NarX-like"/>
    <property type="match status" value="1"/>
</dbReference>
<accession>A0A7G6VR11</accession>
<dbReference type="AlphaFoldDB" id="A0A7G6VR11"/>
<dbReference type="Pfam" id="PF02518">
    <property type="entry name" value="HATPase_c"/>
    <property type="match status" value="1"/>
</dbReference>
<dbReference type="Gene3D" id="1.20.5.1930">
    <property type="match status" value="1"/>
</dbReference>
<keyword evidence="3" id="KW-0902">Two-component regulatory system</keyword>
<dbReference type="EMBL" id="CP060052">
    <property type="protein sequence ID" value="QNE04176.1"/>
    <property type="molecule type" value="Genomic_DNA"/>
</dbReference>
<dbReference type="InterPro" id="IPR003594">
    <property type="entry name" value="HATPase_dom"/>
</dbReference>
<evidence type="ECO:0000259" key="4">
    <source>
        <dbReference type="Pfam" id="PF02518"/>
    </source>
</evidence>
<protein>
    <submittedName>
        <fullName evidence="6">Uncharacterized protein</fullName>
    </submittedName>
</protein>
<organism evidence="6 7">
    <name type="scientific">Croceicoccus marinus</name>
    <dbReference type="NCBI Taxonomy" id="450378"/>
    <lineage>
        <taxon>Bacteria</taxon>
        <taxon>Pseudomonadati</taxon>
        <taxon>Pseudomonadota</taxon>
        <taxon>Alphaproteobacteria</taxon>
        <taxon>Sphingomonadales</taxon>
        <taxon>Erythrobacteraceae</taxon>
        <taxon>Croceicoccus</taxon>
    </lineage>
</organism>
<dbReference type="InterPro" id="IPR011712">
    <property type="entry name" value="Sig_transdc_His_kin_sub3_dim/P"/>
</dbReference>
<gene>
    <name evidence="6" type="ORF">H4O24_09185</name>
</gene>
<dbReference type="GO" id="GO:0000155">
    <property type="term" value="F:phosphorelay sensor kinase activity"/>
    <property type="evidence" value="ECO:0007669"/>
    <property type="project" value="InterPro"/>
</dbReference>
<dbReference type="PANTHER" id="PTHR24421:SF58">
    <property type="entry name" value="SIGNAL TRANSDUCTION HISTIDINE-PROTEIN KINASE_PHOSPHATASE UHPB"/>
    <property type="match status" value="1"/>
</dbReference>
<dbReference type="InterPro" id="IPR036890">
    <property type="entry name" value="HATPase_C_sf"/>
</dbReference>
<evidence type="ECO:0000256" key="3">
    <source>
        <dbReference type="ARBA" id="ARBA00023012"/>
    </source>
</evidence>
<proteinExistence type="predicted"/>
<dbReference type="Pfam" id="PF07730">
    <property type="entry name" value="HisKA_3"/>
    <property type="match status" value="1"/>
</dbReference>
<evidence type="ECO:0000256" key="2">
    <source>
        <dbReference type="ARBA" id="ARBA00022777"/>
    </source>
</evidence>
<dbReference type="Gene3D" id="3.30.565.10">
    <property type="entry name" value="Histidine kinase-like ATPase, C-terminal domain"/>
    <property type="match status" value="1"/>
</dbReference>
<keyword evidence="2" id="KW-0418">Kinase</keyword>
<evidence type="ECO:0000256" key="1">
    <source>
        <dbReference type="ARBA" id="ARBA00022679"/>
    </source>
</evidence>
<sequence length="258" mass="28648">MRSTRMDIAAAGGLRFISSTNEDIALADDEDRHLLEARDDERRQIARDLHDVTAQLLLELEFALNTIESADEAAKSKARVSALDAIAKLQGQVRCVSYLLHPPELTRFGLEKTLEALTLGMSERCGIDIRFRSYEYRQGIPGVTEMSMLRIAQEALMNIFKHSQSDRADFYLRCTRDWIFMRIRDFGIGRKAGKPLTPGEGVGLSGMQARMAAIGGSLNIRALDEGTVVTAVAPISSIAESCLESAWLCGPRRVFRVQ</sequence>
<dbReference type="PANTHER" id="PTHR24421">
    <property type="entry name" value="NITRATE/NITRITE SENSOR PROTEIN NARX-RELATED"/>
    <property type="match status" value="1"/>
</dbReference>
<dbReference type="Proteomes" id="UP000515297">
    <property type="component" value="Chromosome"/>
</dbReference>
<evidence type="ECO:0000313" key="7">
    <source>
        <dbReference type="Proteomes" id="UP000515297"/>
    </source>
</evidence>
<dbReference type="InterPro" id="IPR050482">
    <property type="entry name" value="Sensor_HK_TwoCompSys"/>
</dbReference>